<evidence type="ECO:0000256" key="1">
    <source>
        <dbReference type="SAM" id="MobiDB-lite"/>
    </source>
</evidence>
<feature type="compositionally biased region" description="Basic and acidic residues" evidence="1">
    <location>
        <begin position="105"/>
        <end position="175"/>
    </location>
</feature>
<dbReference type="EMBL" id="AGNL01029955">
    <property type="protein sequence ID" value="EJK56979.1"/>
    <property type="molecule type" value="Genomic_DNA"/>
</dbReference>
<accession>K0RWY6</accession>
<dbReference type="AlphaFoldDB" id="K0RWY6"/>
<organism evidence="2 3">
    <name type="scientific">Thalassiosira oceanica</name>
    <name type="common">Marine diatom</name>
    <dbReference type="NCBI Taxonomy" id="159749"/>
    <lineage>
        <taxon>Eukaryota</taxon>
        <taxon>Sar</taxon>
        <taxon>Stramenopiles</taxon>
        <taxon>Ochrophyta</taxon>
        <taxon>Bacillariophyta</taxon>
        <taxon>Coscinodiscophyceae</taxon>
        <taxon>Thalassiosirophycidae</taxon>
        <taxon>Thalassiosirales</taxon>
        <taxon>Thalassiosiraceae</taxon>
        <taxon>Thalassiosira</taxon>
    </lineage>
</organism>
<sequence length="181" mass="20387">MTLLNEQQPFAARRSRRICTQQSTRIGIWASHLRRQGESSSGDGSDVATTLYTWAEAPYLAGSEVCNMAPSTANDDGPFMEPVHPSPPSQGTPDPYKIRKQKRKSTPESRLKDAARKRAARTRESKKKTVDRQSKDAKAHEAARDNETEEQRVVRQSDDAKAHEAARANETEEQAKRRKNR</sequence>
<gene>
    <name evidence="2" type="ORF">THAOC_23027</name>
</gene>
<keyword evidence="3" id="KW-1185">Reference proteome</keyword>
<reference evidence="2 3" key="1">
    <citation type="journal article" date="2012" name="Genome Biol.">
        <title>Genome and low-iron response of an oceanic diatom adapted to chronic iron limitation.</title>
        <authorList>
            <person name="Lommer M."/>
            <person name="Specht M."/>
            <person name="Roy A.S."/>
            <person name="Kraemer L."/>
            <person name="Andreson R."/>
            <person name="Gutowska M.A."/>
            <person name="Wolf J."/>
            <person name="Bergner S.V."/>
            <person name="Schilhabel M.B."/>
            <person name="Klostermeier U.C."/>
            <person name="Beiko R.G."/>
            <person name="Rosenstiel P."/>
            <person name="Hippler M."/>
            <person name="Laroche J."/>
        </authorList>
    </citation>
    <scope>NUCLEOTIDE SEQUENCE [LARGE SCALE GENOMIC DNA]</scope>
    <source>
        <strain evidence="2 3">CCMP1005</strain>
    </source>
</reference>
<name>K0RWY6_THAOC</name>
<protein>
    <submittedName>
        <fullName evidence="2">Uncharacterized protein</fullName>
    </submittedName>
</protein>
<feature type="region of interest" description="Disordered" evidence="1">
    <location>
        <begin position="68"/>
        <end position="181"/>
    </location>
</feature>
<evidence type="ECO:0000313" key="3">
    <source>
        <dbReference type="Proteomes" id="UP000266841"/>
    </source>
</evidence>
<dbReference type="Proteomes" id="UP000266841">
    <property type="component" value="Unassembled WGS sequence"/>
</dbReference>
<evidence type="ECO:0000313" key="2">
    <source>
        <dbReference type="EMBL" id="EJK56979.1"/>
    </source>
</evidence>
<comment type="caution">
    <text evidence="2">The sequence shown here is derived from an EMBL/GenBank/DDBJ whole genome shotgun (WGS) entry which is preliminary data.</text>
</comment>
<proteinExistence type="predicted"/>